<feature type="transmembrane region" description="Helical" evidence="1">
    <location>
        <begin position="42"/>
        <end position="75"/>
    </location>
</feature>
<dbReference type="EMBL" id="LCRX01000016">
    <property type="protein sequence ID" value="KKW41557.1"/>
    <property type="molecule type" value="Genomic_DNA"/>
</dbReference>
<keyword evidence="1" id="KW-0472">Membrane</keyword>
<feature type="transmembrane region" description="Helical" evidence="1">
    <location>
        <begin position="185"/>
        <end position="204"/>
    </location>
</feature>
<evidence type="ECO:0000313" key="3">
    <source>
        <dbReference type="Proteomes" id="UP000033870"/>
    </source>
</evidence>
<gene>
    <name evidence="2" type="ORF">UY92_C0016G0012</name>
</gene>
<reference evidence="2 3" key="1">
    <citation type="journal article" date="2015" name="Nature">
        <title>rRNA introns, odd ribosomes, and small enigmatic genomes across a large radiation of phyla.</title>
        <authorList>
            <person name="Brown C.T."/>
            <person name="Hug L.A."/>
            <person name="Thomas B.C."/>
            <person name="Sharon I."/>
            <person name="Castelle C.J."/>
            <person name="Singh A."/>
            <person name="Wilkins M.J."/>
            <person name="Williams K.H."/>
            <person name="Banfield J.F."/>
        </authorList>
    </citation>
    <scope>NUCLEOTIDE SEQUENCE [LARGE SCALE GENOMIC DNA]</scope>
</reference>
<dbReference type="STRING" id="1619044.UY92_C0016G0012"/>
<feature type="transmembrane region" description="Helical" evidence="1">
    <location>
        <begin position="157"/>
        <end position="179"/>
    </location>
</feature>
<sequence length="226" mass="25391">MNAATKKTFFILPFALIGFGAMQIPFSQLVGAENLKFSLFDFYGPIAGAFVGSLWGMLAVLIMQIAAWAAHGFALDAGTAIRFLPMLFAVLYFARRSGYLLLVPAAAMLAFWAHPEGRQAWYYALYWLIPIVMHFFRERSVFARALGATFTQHSVGGALWIWVFHLKAPLWIGLIPVVWKERLLMAAGITLTYILFNYILGLIVQKTALRLPWLRLNPKYSPAVKA</sequence>
<protein>
    <submittedName>
        <fullName evidence="2">Uncharacterized protein</fullName>
    </submittedName>
</protein>
<accession>A0A0G2AJZ0</accession>
<proteinExistence type="predicted"/>
<keyword evidence="1" id="KW-1133">Transmembrane helix</keyword>
<keyword evidence="1" id="KW-0812">Transmembrane</keyword>
<dbReference type="Proteomes" id="UP000033870">
    <property type="component" value="Unassembled WGS sequence"/>
</dbReference>
<name>A0A0G2AJZ0_9BACT</name>
<dbReference type="AlphaFoldDB" id="A0A0G2AJZ0"/>
<evidence type="ECO:0000313" key="2">
    <source>
        <dbReference type="EMBL" id="KKW41557.1"/>
    </source>
</evidence>
<organism evidence="2 3">
    <name type="scientific">Candidatus Magasanikbacteria bacterium GW2011_GWA2_56_11</name>
    <dbReference type="NCBI Taxonomy" id="1619044"/>
    <lineage>
        <taxon>Bacteria</taxon>
        <taxon>Candidatus Magasanikiibacteriota</taxon>
    </lineage>
</organism>
<comment type="caution">
    <text evidence="2">The sequence shown here is derived from an EMBL/GenBank/DDBJ whole genome shotgun (WGS) entry which is preliminary data.</text>
</comment>
<feature type="transmembrane region" description="Helical" evidence="1">
    <location>
        <begin position="120"/>
        <end position="136"/>
    </location>
</feature>
<evidence type="ECO:0000256" key="1">
    <source>
        <dbReference type="SAM" id="Phobius"/>
    </source>
</evidence>